<evidence type="ECO:0000313" key="8">
    <source>
        <dbReference type="Proteomes" id="UP000198926"/>
    </source>
</evidence>
<dbReference type="Proteomes" id="UP000198926">
    <property type="component" value="Unassembled WGS sequence"/>
</dbReference>
<dbReference type="OrthoDB" id="1997677at2"/>
<evidence type="ECO:0000256" key="2">
    <source>
        <dbReference type="ARBA" id="ARBA00022676"/>
    </source>
</evidence>
<gene>
    <name evidence="7" type="ORF">SAMN05444714_0494</name>
</gene>
<dbReference type="EMBL" id="FOZM01000001">
    <property type="protein sequence ID" value="SFS02196.1"/>
    <property type="molecule type" value="Genomic_DNA"/>
</dbReference>
<dbReference type="InterPro" id="IPR008166">
    <property type="entry name" value="Glyco_transf_92"/>
</dbReference>
<evidence type="ECO:0000313" key="7">
    <source>
        <dbReference type="EMBL" id="SFS02196.1"/>
    </source>
</evidence>
<keyword evidence="8" id="KW-1185">Reference proteome</keyword>
<evidence type="ECO:0000256" key="5">
    <source>
        <dbReference type="ARBA" id="ARBA00022989"/>
    </source>
</evidence>
<evidence type="ECO:0000256" key="6">
    <source>
        <dbReference type="ARBA" id="ARBA00023136"/>
    </source>
</evidence>
<dbReference type="STRING" id="1123755.SAMN05444714_0494"/>
<comment type="subcellular location">
    <subcellularLocation>
        <location evidence="1">Membrane</location>
        <topology evidence="1">Single-pass membrane protein</topology>
    </subcellularLocation>
</comment>
<keyword evidence="5" id="KW-1133">Transmembrane helix</keyword>
<dbReference type="PANTHER" id="PTHR21461">
    <property type="entry name" value="GLYCOSYLTRANSFERASE FAMILY 92 PROTEIN"/>
    <property type="match status" value="1"/>
</dbReference>
<dbReference type="AlphaFoldDB" id="A0A1I6LFH6"/>
<dbReference type="RefSeq" id="WP_090203538.1">
    <property type="nucleotide sequence ID" value="NZ_FOZM01000001.1"/>
</dbReference>
<keyword evidence="4" id="KW-0812">Transmembrane</keyword>
<evidence type="ECO:0000256" key="4">
    <source>
        <dbReference type="ARBA" id="ARBA00022692"/>
    </source>
</evidence>
<protein>
    <submittedName>
        <fullName evidence="7">Glycosyltransferase family 92</fullName>
    </submittedName>
</protein>
<dbReference type="Pfam" id="PF01697">
    <property type="entry name" value="Glyco_transf_92"/>
    <property type="match status" value="1"/>
</dbReference>
<accession>A0A1I6LFH6</accession>
<dbReference type="GO" id="GO:0005737">
    <property type="term" value="C:cytoplasm"/>
    <property type="evidence" value="ECO:0007669"/>
    <property type="project" value="TreeGrafter"/>
</dbReference>
<organism evidence="7 8">
    <name type="scientific">Yoonia litorea</name>
    <dbReference type="NCBI Taxonomy" id="1123755"/>
    <lineage>
        <taxon>Bacteria</taxon>
        <taxon>Pseudomonadati</taxon>
        <taxon>Pseudomonadota</taxon>
        <taxon>Alphaproteobacteria</taxon>
        <taxon>Rhodobacterales</taxon>
        <taxon>Paracoccaceae</taxon>
        <taxon>Yoonia</taxon>
    </lineage>
</organism>
<dbReference type="Gene3D" id="3.90.550.10">
    <property type="entry name" value="Spore Coat Polysaccharide Biosynthesis Protein SpsA, Chain A"/>
    <property type="match status" value="1"/>
</dbReference>
<dbReference type="GO" id="GO:0016757">
    <property type="term" value="F:glycosyltransferase activity"/>
    <property type="evidence" value="ECO:0007669"/>
    <property type="project" value="UniProtKB-KW"/>
</dbReference>
<dbReference type="GO" id="GO:0016020">
    <property type="term" value="C:membrane"/>
    <property type="evidence" value="ECO:0007669"/>
    <property type="project" value="UniProtKB-SubCell"/>
</dbReference>
<reference evidence="7 8" key="1">
    <citation type="submission" date="2016-10" db="EMBL/GenBank/DDBJ databases">
        <authorList>
            <person name="de Groot N.N."/>
        </authorList>
    </citation>
    <scope>NUCLEOTIDE SEQUENCE [LARGE SCALE GENOMIC DNA]</scope>
    <source>
        <strain evidence="7 8">DSM 29433</strain>
    </source>
</reference>
<keyword evidence="2" id="KW-0328">Glycosyltransferase</keyword>
<sequence length="304" mass="34291">MKLFRRVPDLATRITVTPPEPRKDQADFAIVLIARNEGARLRDWLAFHAVAGLRHLILYDNGSTDDTVEIARSFSMIRTVVVPWVLDAAETKSQMRFHQQSLAYAHAICTCGAGFARMAFIDTDEYLVPTDALTIQDALDGLDHPNISLPWTMFGHNGHQSPPKDAAPFAFEERAKDTTRPLLNFKCIVDPCEVTMVNPHRFETRRHQDSTVNTAGMMSRNKARDARFATRDRLQLNHYYLMSVAEMEQKFSGPAVSGAKREQRKEAILKKAKLIESNAIKDTAARQFLARHGIMDSADLRAVK</sequence>
<keyword evidence="6" id="KW-0472">Membrane</keyword>
<dbReference type="InterPro" id="IPR029044">
    <property type="entry name" value="Nucleotide-diphossugar_trans"/>
</dbReference>
<evidence type="ECO:0000256" key="3">
    <source>
        <dbReference type="ARBA" id="ARBA00022679"/>
    </source>
</evidence>
<keyword evidence="3 7" id="KW-0808">Transferase</keyword>
<evidence type="ECO:0000256" key="1">
    <source>
        <dbReference type="ARBA" id="ARBA00004167"/>
    </source>
</evidence>
<proteinExistence type="predicted"/>
<dbReference type="SUPFAM" id="SSF53448">
    <property type="entry name" value="Nucleotide-diphospho-sugar transferases"/>
    <property type="match status" value="1"/>
</dbReference>
<name>A0A1I6LFH6_9RHOB</name>
<dbReference type="PANTHER" id="PTHR21461:SF69">
    <property type="entry name" value="GLYCOSYLTRANSFERASE FAMILY 92 PROTEIN"/>
    <property type="match status" value="1"/>
</dbReference>